<keyword evidence="1" id="KW-0408">Iron</keyword>
<feature type="region of interest" description="Disordered" evidence="2">
    <location>
        <begin position="73"/>
        <end position="109"/>
    </location>
</feature>
<dbReference type="PROSITE" id="PS01033">
    <property type="entry name" value="GLOBIN"/>
    <property type="match status" value="1"/>
</dbReference>
<keyword evidence="1" id="KW-0349">Heme</keyword>
<dbReference type="PANTHER" id="PTHR47768">
    <property type="entry name" value="GLOBIN RELATED-RELATED"/>
    <property type="match status" value="1"/>
</dbReference>
<dbReference type="AlphaFoldDB" id="A0AAE9DVC4"/>
<keyword evidence="1" id="KW-0813">Transport</keyword>
<evidence type="ECO:0000259" key="3">
    <source>
        <dbReference type="PROSITE" id="PS01033"/>
    </source>
</evidence>
<accession>A0AAE9DVC4</accession>
<dbReference type="EMBL" id="CP090891">
    <property type="protein sequence ID" value="ULU11593.1"/>
    <property type="molecule type" value="Genomic_DNA"/>
</dbReference>
<dbReference type="Gene3D" id="1.10.490.10">
    <property type="entry name" value="Globins"/>
    <property type="match status" value="1"/>
</dbReference>
<dbReference type="InterPro" id="IPR000971">
    <property type="entry name" value="Globin"/>
</dbReference>
<feature type="compositionally biased region" description="Polar residues" evidence="2">
    <location>
        <begin position="73"/>
        <end position="91"/>
    </location>
</feature>
<dbReference type="InterPro" id="IPR053341">
    <property type="entry name" value="Oxidative_stress_globin-like"/>
</dbReference>
<dbReference type="FunFam" id="1.10.490.10:FF:000015">
    <property type="entry name" value="GLoBin related"/>
    <property type="match status" value="1"/>
</dbReference>
<organism evidence="4 5">
    <name type="scientific">Caenorhabditis briggsae</name>
    <dbReference type="NCBI Taxonomy" id="6238"/>
    <lineage>
        <taxon>Eukaryota</taxon>
        <taxon>Metazoa</taxon>
        <taxon>Ecdysozoa</taxon>
        <taxon>Nematoda</taxon>
        <taxon>Chromadorea</taxon>
        <taxon>Rhabditida</taxon>
        <taxon>Rhabditina</taxon>
        <taxon>Rhabditomorpha</taxon>
        <taxon>Rhabditoidea</taxon>
        <taxon>Rhabditidae</taxon>
        <taxon>Peloderinae</taxon>
        <taxon>Caenorhabditis</taxon>
    </lineage>
</organism>
<dbReference type="GO" id="GO:0005344">
    <property type="term" value="F:oxygen carrier activity"/>
    <property type="evidence" value="ECO:0007669"/>
    <property type="project" value="UniProtKB-KW"/>
</dbReference>
<gene>
    <name evidence="4" type="ORF">L3Y34_015193</name>
</gene>
<sequence length="294" mass="34078">MSWISQLPVLNSFNKIGSAEKMVSPMDSEEPRRRRGCARILCCWRCSMPSLSKMPSAARQLVSNMLSFLSSPSPQNNVSEKGASFSTPQANRKNKVNGSRRMSDSNNVAYSNGKAPFEGNIEKWEPNVYEKELLRRTWSDEFDNLYELGSAIYCYIFDHNPNCKQLFPFISKYQGDEWKESKEFRSQALKFVQTLAQVVKNIYHMERTESFLYTVGQKHVKFADRGFKHEYWDIFQDAMEFALEHRLSIMTDLDDNQKKDAVTVWRTLALYTTVHMRNGFIDGLKGVNRFPPLV</sequence>
<dbReference type="InterPro" id="IPR044399">
    <property type="entry name" value="Mb-like_M"/>
</dbReference>
<dbReference type="GO" id="GO:0019825">
    <property type="term" value="F:oxygen binding"/>
    <property type="evidence" value="ECO:0007669"/>
    <property type="project" value="InterPro"/>
</dbReference>
<reference evidence="4 5" key="1">
    <citation type="submission" date="2022-05" db="EMBL/GenBank/DDBJ databases">
        <title>Chromosome-level reference genomes for two strains of Caenorhabditis briggsae: an improved platform for comparative genomics.</title>
        <authorList>
            <person name="Stevens L."/>
            <person name="Andersen E.C."/>
        </authorList>
    </citation>
    <scope>NUCLEOTIDE SEQUENCE [LARGE SCALE GENOMIC DNA]</scope>
    <source>
        <strain evidence="4">QX1410_ONT</strain>
        <tissue evidence="4">Whole-organism</tissue>
    </source>
</reference>
<keyword evidence="1" id="KW-0561">Oxygen transport</keyword>
<evidence type="ECO:0000256" key="2">
    <source>
        <dbReference type="SAM" id="MobiDB-lite"/>
    </source>
</evidence>
<keyword evidence="1" id="KW-0479">Metal-binding</keyword>
<feature type="domain" description="Globin" evidence="3">
    <location>
        <begin position="125"/>
        <end position="258"/>
    </location>
</feature>
<dbReference type="PANTHER" id="PTHR47768:SF1">
    <property type="entry name" value="GLOBIN FAMILY PROFILE DOMAIN-CONTAINING PROTEIN"/>
    <property type="match status" value="1"/>
</dbReference>
<dbReference type="GO" id="GO:0020037">
    <property type="term" value="F:heme binding"/>
    <property type="evidence" value="ECO:0007669"/>
    <property type="project" value="InterPro"/>
</dbReference>
<evidence type="ECO:0000256" key="1">
    <source>
        <dbReference type="RuleBase" id="RU000356"/>
    </source>
</evidence>
<comment type="similarity">
    <text evidence="1">Belongs to the globin family.</text>
</comment>
<name>A0AAE9DVC4_CAEBR</name>
<dbReference type="InterPro" id="IPR009050">
    <property type="entry name" value="Globin-like_sf"/>
</dbReference>
<evidence type="ECO:0000313" key="5">
    <source>
        <dbReference type="Proteomes" id="UP000827892"/>
    </source>
</evidence>
<dbReference type="SUPFAM" id="SSF46458">
    <property type="entry name" value="Globin-like"/>
    <property type="match status" value="1"/>
</dbReference>
<protein>
    <recommendedName>
        <fullName evidence="3">Globin domain-containing protein</fullName>
    </recommendedName>
</protein>
<dbReference type="InterPro" id="IPR012292">
    <property type="entry name" value="Globin/Proto"/>
</dbReference>
<proteinExistence type="inferred from homology"/>
<dbReference type="Proteomes" id="UP000827892">
    <property type="component" value="Chromosome I"/>
</dbReference>
<dbReference type="CDD" id="cd01040">
    <property type="entry name" value="Mb-like"/>
    <property type="match status" value="1"/>
</dbReference>
<dbReference type="Pfam" id="PF00042">
    <property type="entry name" value="Globin"/>
    <property type="match status" value="1"/>
</dbReference>
<evidence type="ECO:0000313" key="4">
    <source>
        <dbReference type="EMBL" id="ULU11593.1"/>
    </source>
</evidence>